<organism evidence="2 3">
    <name type="scientific">Prorocentrum cordatum</name>
    <dbReference type="NCBI Taxonomy" id="2364126"/>
    <lineage>
        <taxon>Eukaryota</taxon>
        <taxon>Sar</taxon>
        <taxon>Alveolata</taxon>
        <taxon>Dinophyceae</taxon>
        <taxon>Prorocentrales</taxon>
        <taxon>Prorocentraceae</taxon>
        <taxon>Prorocentrum</taxon>
    </lineage>
</organism>
<sequence>MEAPTAPPVTLLGRLRATPATKRRGFGLAEISIPEEPAEGDATPFRVRNTFIDPVVKRTPSLEDFFCERAVQTCPGSQVGRLEGLFQEEGPLPPTPTRLASTPAAAPPSPAGGADPWGRSAGFGASPTADVQAGAERPGRAGPAEPLWPTALLPDAAAGPRAAPELQPEIVWPAAAGLGGAVIAYESE</sequence>
<accession>A0ABN9VNG6</accession>
<proteinExistence type="predicted"/>
<feature type="compositionally biased region" description="Low complexity" evidence="1">
    <location>
        <begin position="133"/>
        <end position="145"/>
    </location>
</feature>
<evidence type="ECO:0000313" key="2">
    <source>
        <dbReference type="EMBL" id="CAK0873885.1"/>
    </source>
</evidence>
<keyword evidence="3" id="KW-1185">Reference proteome</keyword>
<dbReference type="Proteomes" id="UP001189429">
    <property type="component" value="Unassembled WGS sequence"/>
</dbReference>
<protein>
    <submittedName>
        <fullName evidence="2">Uncharacterized protein</fullName>
    </submittedName>
</protein>
<name>A0ABN9VNG6_9DINO</name>
<comment type="caution">
    <text evidence="2">The sequence shown here is derived from an EMBL/GenBank/DDBJ whole genome shotgun (WGS) entry which is preliminary data.</text>
</comment>
<dbReference type="EMBL" id="CAUYUJ010017331">
    <property type="protein sequence ID" value="CAK0873885.1"/>
    <property type="molecule type" value="Genomic_DNA"/>
</dbReference>
<feature type="region of interest" description="Disordered" evidence="1">
    <location>
        <begin position="86"/>
        <end position="164"/>
    </location>
</feature>
<gene>
    <name evidence="2" type="ORF">PCOR1329_LOCUS58955</name>
</gene>
<evidence type="ECO:0000313" key="3">
    <source>
        <dbReference type="Proteomes" id="UP001189429"/>
    </source>
</evidence>
<evidence type="ECO:0000256" key="1">
    <source>
        <dbReference type="SAM" id="MobiDB-lite"/>
    </source>
</evidence>
<reference evidence="2" key="1">
    <citation type="submission" date="2023-10" db="EMBL/GenBank/DDBJ databases">
        <authorList>
            <person name="Chen Y."/>
            <person name="Shah S."/>
            <person name="Dougan E. K."/>
            <person name="Thang M."/>
            <person name="Chan C."/>
        </authorList>
    </citation>
    <scope>NUCLEOTIDE SEQUENCE [LARGE SCALE GENOMIC DNA]</scope>
</reference>